<dbReference type="PANTHER" id="PTHR36111">
    <property type="entry name" value="INNER MEMBRANE PROTEIN-RELATED"/>
    <property type="match status" value="1"/>
</dbReference>
<sequence length="241" mass="25480">MIGLGTIVNTLGIIGGGLSGMLFGKLLKDRHQESLKIACGISVIFIGIAGAMEGMLTITDGAINSGQAMMVTLCLALGALIGEIIDIEHFFEKFGEWLKFKTGNSRDSKFVNAFVTASLTVCIGAMAIVGAIEDGLTGDWSILATKAILDFVIIMVMTCSLGKGCIFSAIPVLIFEGLITVLASLLKPVMTDLAMNYLSLVGSILIFCVGINLVWSKRIKVANMLPAIVLAVIAAFWPALF</sequence>
<dbReference type="OrthoDB" id="9797976at2"/>
<dbReference type="STRING" id="937334.SAMN05444406_11434"/>
<feature type="transmembrane region" description="Helical" evidence="1">
    <location>
        <begin position="111"/>
        <end position="132"/>
    </location>
</feature>
<dbReference type="PANTHER" id="PTHR36111:SF2">
    <property type="entry name" value="INNER MEMBRANE PROTEIN"/>
    <property type="match status" value="1"/>
</dbReference>
<protein>
    <recommendedName>
        <fullName evidence="4">Membrane protein YdfK</fullName>
    </recommendedName>
</protein>
<dbReference type="EMBL" id="FOXR01000014">
    <property type="protein sequence ID" value="SFQ15143.1"/>
    <property type="molecule type" value="Genomic_DNA"/>
</dbReference>
<keyword evidence="1" id="KW-0472">Membrane</keyword>
<keyword evidence="1" id="KW-1133">Transmembrane helix</keyword>
<feature type="transmembrane region" description="Helical" evidence="1">
    <location>
        <begin position="138"/>
        <end position="158"/>
    </location>
</feature>
<proteinExistence type="predicted"/>
<evidence type="ECO:0000256" key="1">
    <source>
        <dbReference type="SAM" id="Phobius"/>
    </source>
</evidence>
<feature type="transmembrane region" description="Helical" evidence="1">
    <location>
        <begin position="6"/>
        <end position="23"/>
    </location>
</feature>
<dbReference type="AlphaFoldDB" id="A0A1I5W653"/>
<accession>A0A1I5W653</accession>
<feature type="transmembrane region" description="Helical" evidence="1">
    <location>
        <begin position="165"/>
        <end position="185"/>
    </location>
</feature>
<organism evidence="2 3">
    <name type="scientific">Caldicoprobacter faecalis</name>
    <dbReference type="NCBI Taxonomy" id="937334"/>
    <lineage>
        <taxon>Bacteria</taxon>
        <taxon>Bacillati</taxon>
        <taxon>Bacillota</taxon>
        <taxon>Clostridia</taxon>
        <taxon>Caldicoprobacterales</taxon>
        <taxon>Caldicoprobacteraceae</taxon>
        <taxon>Caldicoprobacter</taxon>
    </lineage>
</organism>
<evidence type="ECO:0000313" key="3">
    <source>
        <dbReference type="Proteomes" id="UP000198577"/>
    </source>
</evidence>
<keyword evidence="3" id="KW-1185">Reference proteome</keyword>
<evidence type="ECO:0008006" key="4">
    <source>
        <dbReference type="Google" id="ProtNLM"/>
    </source>
</evidence>
<feature type="transmembrane region" description="Helical" evidence="1">
    <location>
        <begin position="35"/>
        <end position="56"/>
    </location>
</feature>
<dbReference type="InterPro" id="IPR007563">
    <property type="entry name" value="DUF554"/>
</dbReference>
<keyword evidence="1" id="KW-0812">Transmembrane</keyword>
<reference evidence="2 3" key="1">
    <citation type="submission" date="2016-10" db="EMBL/GenBank/DDBJ databases">
        <authorList>
            <person name="de Groot N.N."/>
        </authorList>
    </citation>
    <scope>NUCLEOTIDE SEQUENCE [LARGE SCALE GENOMIC DNA]</scope>
    <source>
        <strain evidence="2 3">DSM 20678</strain>
    </source>
</reference>
<feature type="transmembrane region" description="Helical" evidence="1">
    <location>
        <begin position="68"/>
        <end position="91"/>
    </location>
</feature>
<evidence type="ECO:0000313" key="2">
    <source>
        <dbReference type="EMBL" id="SFQ15143.1"/>
    </source>
</evidence>
<name>A0A1I5W653_9FIRM</name>
<dbReference type="Pfam" id="PF04474">
    <property type="entry name" value="DUF554"/>
    <property type="match status" value="1"/>
</dbReference>
<gene>
    <name evidence="2" type="ORF">SAMN05444406_11434</name>
</gene>
<dbReference type="RefSeq" id="WP_025746740.1">
    <property type="nucleotide sequence ID" value="NZ_FOXR01000014.1"/>
</dbReference>
<feature type="transmembrane region" description="Helical" evidence="1">
    <location>
        <begin position="222"/>
        <end position="240"/>
    </location>
</feature>
<dbReference type="Proteomes" id="UP000198577">
    <property type="component" value="Unassembled WGS sequence"/>
</dbReference>
<feature type="transmembrane region" description="Helical" evidence="1">
    <location>
        <begin position="197"/>
        <end position="215"/>
    </location>
</feature>